<evidence type="ECO:0000256" key="2">
    <source>
        <dbReference type="ARBA" id="ARBA00022980"/>
    </source>
</evidence>
<reference evidence="4 5" key="1">
    <citation type="submission" date="2020-12" db="EMBL/GenBank/DDBJ databases">
        <title>De novo assembly of Tibetan sheep genome.</title>
        <authorList>
            <person name="Li X."/>
        </authorList>
    </citation>
    <scope>NUCLEOTIDE SEQUENCE [LARGE SCALE GENOMIC DNA]</scope>
    <source>
        <tissue evidence="4">Heart</tissue>
    </source>
</reference>
<dbReference type="GO" id="GO:0044391">
    <property type="term" value="C:ribosomal subunit"/>
    <property type="evidence" value="ECO:0007669"/>
    <property type="project" value="UniProtKB-ARBA"/>
</dbReference>
<comment type="caution">
    <text evidence="4">The sequence shown here is derived from an EMBL/GenBank/DDBJ whole genome shotgun (WGS) entry which is preliminary data.</text>
</comment>
<dbReference type="SUPFAM" id="SSF54189">
    <property type="entry name" value="Ribosomal proteins S24e, L23 and L15e"/>
    <property type="match status" value="1"/>
</dbReference>
<evidence type="ECO:0000313" key="4">
    <source>
        <dbReference type="EMBL" id="KAG5212426.1"/>
    </source>
</evidence>
<proteinExistence type="inferred from homology"/>
<evidence type="ECO:0000256" key="1">
    <source>
        <dbReference type="ARBA" id="ARBA00006700"/>
    </source>
</evidence>
<dbReference type="InterPro" id="IPR013025">
    <property type="entry name" value="Ribosomal_uL23-like"/>
</dbReference>
<evidence type="ECO:0008006" key="6">
    <source>
        <dbReference type="Google" id="ProtNLM"/>
    </source>
</evidence>
<keyword evidence="2" id="KW-0689">Ribosomal protein</keyword>
<dbReference type="InterPro" id="IPR012678">
    <property type="entry name" value="Ribosomal_uL23/eL15/eS24_sf"/>
</dbReference>
<sequence length="70" mass="7758">MKKIEDSNTLVSTVDVKANKHQITQAVKKLCDIEMATVKTLIRLDGEKKAYVQLAPDYDALDVANKIGII</sequence>
<name>A0A836A8T8_SHEEP</name>
<dbReference type="Proteomes" id="UP000664991">
    <property type="component" value="Unassembled WGS sequence"/>
</dbReference>
<dbReference type="AlphaFoldDB" id="A0A836A8T8"/>
<evidence type="ECO:0000313" key="5">
    <source>
        <dbReference type="Proteomes" id="UP000664991"/>
    </source>
</evidence>
<dbReference type="PANTHER" id="PTHR11620">
    <property type="entry name" value="60S RIBOSOMAL PROTEIN L23A"/>
    <property type="match status" value="1"/>
</dbReference>
<dbReference type="GO" id="GO:0003735">
    <property type="term" value="F:structural constituent of ribosome"/>
    <property type="evidence" value="ECO:0007669"/>
    <property type="project" value="InterPro"/>
</dbReference>
<dbReference type="EMBL" id="JAEMGP010000003">
    <property type="protein sequence ID" value="KAG5212426.1"/>
    <property type="molecule type" value="Genomic_DNA"/>
</dbReference>
<gene>
    <name evidence="4" type="ORF">JEQ12_014855</name>
</gene>
<protein>
    <recommendedName>
        <fullName evidence="6">Ribosomal protein L23/L25 N-terminal domain-containing protein</fullName>
    </recommendedName>
</protein>
<dbReference type="GO" id="GO:0006412">
    <property type="term" value="P:translation"/>
    <property type="evidence" value="ECO:0007669"/>
    <property type="project" value="InterPro"/>
</dbReference>
<organism evidence="4 5">
    <name type="scientific">Ovis aries</name>
    <name type="common">Sheep</name>
    <dbReference type="NCBI Taxonomy" id="9940"/>
    <lineage>
        <taxon>Eukaryota</taxon>
        <taxon>Metazoa</taxon>
        <taxon>Chordata</taxon>
        <taxon>Craniata</taxon>
        <taxon>Vertebrata</taxon>
        <taxon>Euteleostomi</taxon>
        <taxon>Mammalia</taxon>
        <taxon>Eutheria</taxon>
        <taxon>Laurasiatheria</taxon>
        <taxon>Artiodactyla</taxon>
        <taxon>Ruminantia</taxon>
        <taxon>Pecora</taxon>
        <taxon>Bovidae</taxon>
        <taxon>Caprinae</taxon>
        <taxon>Ovis</taxon>
    </lineage>
</organism>
<comment type="similarity">
    <text evidence="1">Belongs to the universal ribosomal protein uL23 family.</text>
</comment>
<keyword evidence="3" id="KW-0687">Ribonucleoprotein</keyword>
<accession>A0A836A8T8</accession>
<dbReference type="InterPro" id="IPR012677">
    <property type="entry name" value="Nucleotide-bd_a/b_plait_sf"/>
</dbReference>
<dbReference type="Gene3D" id="3.30.70.330">
    <property type="match status" value="1"/>
</dbReference>
<evidence type="ECO:0000256" key="3">
    <source>
        <dbReference type="ARBA" id="ARBA00023274"/>
    </source>
</evidence>